<dbReference type="GeneID" id="300134247"/>
<organism evidence="1 2">
    <name type="scientific">Avibacterium avium</name>
    <name type="common">Pasteurella avium</name>
    <dbReference type="NCBI Taxonomy" id="751"/>
    <lineage>
        <taxon>Bacteria</taxon>
        <taxon>Pseudomonadati</taxon>
        <taxon>Pseudomonadota</taxon>
        <taxon>Gammaproteobacteria</taxon>
        <taxon>Pasteurellales</taxon>
        <taxon>Pasteurellaceae</taxon>
        <taxon>Avibacterium</taxon>
    </lineage>
</organism>
<evidence type="ECO:0000313" key="1">
    <source>
        <dbReference type="EMBL" id="SUB24987.1"/>
    </source>
</evidence>
<dbReference type="EMBL" id="UGSP01000001">
    <property type="protein sequence ID" value="SUB24987.1"/>
    <property type="molecule type" value="Genomic_DNA"/>
</dbReference>
<reference evidence="1 2" key="1">
    <citation type="submission" date="2018-06" db="EMBL/GenBank/DDBJ databases">
        <authorList>
            <consortium name="Pathogen Informatics"/>
            <person name="Doyle S."/>
        </authorList>
    </citation>
    <scope>NUCLEOTIDE SEQUENCE [LARGE SCALE GENOMIC DNA]</scope>
    <source>
        <strain evidence="2">NCTC 11297</strain>
    </source>
</reference>
<gene>
    <name evidence="1" type="primary">comA</name>
    <name evidence="1" type="ORF">NCTC11297_02063</name>
</gene>
<evidence type="ECO:0000313" key="2">
    <source>
        <dbReference type="Proteomes" id="UP000255098"/>
    </source>
</evidence>
<dbReference type="Gene3D" id="3.30.1490.300">
    <property type="match status" value="1"/>
</dbReference>
<protein>
    <submittedName>
        <fullName evidence="1">Competence protein A</fullName>
    </submittedName>
</protein>
<dbReference type="Gene3D" id="3.30.420.40">
    <property type="match status" value="2"/>
</dbReference>
<proteinExistence type="predicted"/>
<dbReference type="Proteomes" id="UP000255098">
    <property type="component" value="Unassembled WGS sequence"/>
</dbReference>
<name>A0A379ATG1_AVIAV</name>
<accession>A0A379ATG1</accession>
<keyword evidence="2" id="KW-1185">Reference proteome</keyword>
<sequence length="266" mass="31069">MINIKQKSYQKIQIGIWKSAQGYDCVCFDGQYQAHYLQLKSGLDSNKINQWVAQLFPDNNLKYLSFVTAIAPQNTWFKTLILPYPLKPNECEQQCRFLLSKELPIPLTEIWFDYASSVLKQGFKLDIFAIKKQIAKDYVSEYQTISIDVLDSAINSIIRAFEYLHQNELENDALLLYQDEQQSLAIQLHFQGMSFMQKIDTNLTALYQDFCQRYHLTPKKVYVLSQSQQFEDCPPDWVKINTDIPIIALGNALWKQLFYKNQFASL</sequence>
<dbReference type="RefSeq" id="WP_115250086.1">
    <property type="nucleotide sequence ID" value="NZ_UGSP01000001.1"/>
</dbReference>
<dbReference type="AlphaFoldDB" id="A0A379ATG1"/>